<feature type="signal peptide" evidence="1">
    <location>
        <begin position="1"/>
        <end position="17"/>
    </location>
</feature>
<reference evidence="4" key="2">
    <citation type="journal article" date="2011" name="PLoS Genet.">
        <title>Caenorhabditis briggsae recombinant inbred line genotypes reveal inter-strain incompatibility and the evolution of recombination.</title>
        <authorList>
            <person name="Ross J.A."/>
            <person name="Koboldt D.C."/>
            <person name="Staisch J.E."/>
            <person name="Chamberlin H.M."/>
            <person name="Gupta B.P."/>
            <person name="Miller R.D."/>
            <person name="Baird S.E."/>
            <person name="Haag E.S."/>
        </authorList>
    </citation>
    <scope>NUCLEOTIDE SEQUENCE</scope>
    <source>
        <strain evidence="4">AF16</strain>
    </source>
</reference>
<feature type="chain" id="PRO_5010116512" evidence="1">
    <location>
        <begin position="18"/>
        <end position="465"/>
    </location>
</feature>
<evidence type="ECO:0000259" key="2">
    <source>
        <dbReference type="Pfam" id="PF01030"/>
    </source>
</evidence>
<dbReference type="Gene3D" id="3.80.20.20">
    <property type="entry name" value="Receptor L-domain"/>
    <property type="match status" value="3"/>
</dbReference>
<dbReference type="CTD" id="8589435"/>
<dbReference type="PANTHER" id="PTHR21662">
    <property type="entry name" value="RECEPTOR PROTEIN-TYROSINE KINASE"/>
    <property type="match status" value="1"/>
</dbReference>
<evidence type="ECO:0000256" key="1">
    <source>
        <dbReference type="SAM" id="SignalP"/>
    </source>
</evidence>
<feature type="domain" description="Receptor L-domain" evidence="2">
    <location>
        <begin position="47"/>
        <end position="137"/>
    </location>
</feature>
<evidence type="ECO:0000313" key="6">
    <source>
        <dbReference type="WormBase" id="CBG06506"/>
    </source>
</evidence>
<dbReference type="Pfam" id="PF01030">
    <property type="entry name" value="Recep_L_domain"/>
    <property type="match status" value="2"/>
</dbReference>
<dbReference type="OMA" id="DENTCGW"/>
<keyword evidence="1" id="KW-0732">Signal</keyword>
<dbReference type="EMBL" id="HE601320">
    <property type="protein sequence ID" value="CAP26803.2"/>
    <property type="molecule type" value="Genomic_DNA"/>
</dbReference>
<organism evidence="4">
    <name type="scientific">Caenorhabditis briggsae</name>
    <dbReference type="NCBI Taxonomy" id="6238"/>
    <lineage>
        <taxon>Eukaryota</taxon>
        <taxon>Metazoa</taxon>
        <taxon>Ecdysozoa</taxon>
        <taxon>Nematoda</taxon>
        <taxon>Chromadorea</taxon>
        <taxon>Rhabditida</taxon>
        <taxon>Rhabditina</taxon>
        <taxon>Rhabditomorpha</taxon>
        <taxon>Rhabditoidea</taxon>
        <taxon>Rhabditidae</taxon>
        <taxon>Peloderinae</taxon>
        <taxon>Caenorhabditis</taxon>
    </lineage>
</organism>
<evidence type="ECO:0000313" key="5">
    <source>
        <dbReference type="Proteomes" id="UP000008549"/>
    </source>
</evidence>
<dbReference type="RefSeq" id="XP_045093231.1">
    <property type="nucleotide sequence ID" value="XM_045237182.1"/>
</dbReference>
<dbReference type="PANTHER" id="PTHR21662:SF59">
    <property type="entry name" value="RECEPTOR PROTEIN-TYROSINE KINASE"/>
    <property type="match status" value="1"/>
</dbReference>
<name>G2J6K7_CAEBR</name>
<evidence type="ECO:0000313" key="3">
    <source>
        <dbReference type="EMBL" id="CAP26800.2"/>
    </source>
</evidence>
<evidence type="ECO:0000313" key="7">
    <source>
        <dbReference type="WormBase" id="CBG06509"/>
    </source>
</evidence>
<dbReference type="InterPro" id="IPR053079">
    <property type="entry name" value="SPS2_domain"/>
</dbReference>
<accession>G2J6K7</accession>
<reference evidence="4" key="1">
    <citation type="journal article" date="2003" name="PLoS Biol.">
        <title>The genome sequence of Caenorhabditis briggsae: a platform for comparative genomics.</title>
        <authorList>
            <person name="Stein L.D."/>
            <person name="Bao Z."/>
            <person name="Blasiar D."/>
            <person name="Blumenthal T."/>
            <person name="Brent M.R."/>
            <person name="Chen N."/>
            <person name="Chinwalla A."/>
            <person name="Clarke L."/>
            <person name="Clee C."/>
            <person name="Coghlan A."/>
            <person name="Coulson A."/>
            <person name="D'Eustachio P."/>
            <person name="Fitch D.H."/>
            <person name="Fulton L.A."/>
            <person name="Fulton R.E."/>
            <person name="Griffiths-Jones S."/>
            <person name="Harris T.W."/>
            <person name="Hillier L.W."/>
            <person name="Kamath R."/>
            <person name="Kuwabara P.E."/>
            <person name="Mardis E.R."/>
            <person name="Marra M.A."/>
            <person name="Miner T.L."/>
            <person name="Minx P."/>
            <person name="Mullikin J.C."/>
            <person name="Plumb R.W."/>
            <person name="Rogers J."/>
            <person name="Schein J.E."/>
            <person name="Sohrmann M."/>
            <person name="Spieth J."/>
            <person name="Stajich J.E."/>
            <person name="Wei C."/>
            <person name="Willey D."/>
            <person name="Wilson R.K."/>
            <person name="Durbin R."/>
            <person name="Waterston R.H."/>
        </authorList>
    </citation>
    <scope>NUCLEOTIDE SEQUENCE [LARGE SCALE GENOMIC DNA]</scope>
    <source>
        <strain evidence="4">AF16</strain>
    </source>
</reference>
<feature type="domain" description="Receptor L-domain" evidence="2">
    <location>
        <begin position="319"/>
        <end position="414"/>
    </location>
</feature>
<gene>
    <name evidence="3 6" type="ORF">CBG06506</name>
    <name evidence="7" type="ORF">CBG06509</name>
    <name evidence="3" type="ORF">CBG_06506</name>
    <name evidence="4" type="ORF">CBG_06509</name>
</gene>
<dbReference type="HOGENOM" id="CLU_028064_0_1_1"/>
<evidence type="ECO:0000313" key="4">
    <source>
        <dbReference type="EMBL" id="CAP26803.2"/>
    </source>
</evidence>
<dbReference type="InterPro" id="IPR036941">
    <property type="entry name" value="Rcpt_L-dom_sf"/>
</dbReference>
<dbReference type="Proteomes" id="UP000008549">
    <property type="component" value="Unassembled WGS sequence"/>
</dbReference>
<keyword evidence="5" id="KW-1185">Reference proteome</keyword>
<protein>
    <submittedName>
        <fullName evidence="3">Protein CBG06506</fullName>
    </submittedName>
    <submittedName>
        <fullName evidence="4">Protein CBG06509</fullName>
    </submittedName>
</protein>
<dbReference type="WormBase" id="CBG06506">
    <property type="protein sequence ID" value="CBP27041"/>
    <property type="gene ID" value="WBGene00028771"/>
</dbReference>
<dbReference type="AlphaFoldDB" id="G2J6K7"/>
<reference evidence="4" key="3">
    <citation type="submission" date="2011-10" db="EMBL/GenBank/DDBJ databases">
        <authorList>
            <consortium name="WormBase Consortium"/>
            <person name="Howe K.L."/>
        </authorList>
    </citation>
    <scope>NUCLEOTIDE SEQUENCE</scope>
    <source>
        <strain evidence="4">AF16</strain>
    </source>
</reference>
<dbReference type="SUPFAM" id="SSF52058">
    <property type="entry name" value="L domain-like"/>
    <property type="match status" value="3"/>
</dbReference>
<dbReference type="InterPro" id="IPR000494">
    <property type="entry name" value="Rcpt_L-dom"/>
</dbReference>
<sequence>MIHFLLIPFFYSIQCSDENWLQKKCEPSCIFQQGTLDSNNLNLFPKNCSSICADLVIDADSNLTENELIPTFKNVKIIFGTIIISRTNLTSLKFLAGLESLECDDIASDPDLNNPKNGLKLYKNFEMTEIGMINWTNTSCSVQIEMYANFSNFNVPNLKNFNSSDPSKHEIYIQYDYFGIISQNYVCFSLEETSNFYGAENVVMSYQNQKYCDHLSSTVFGEKLCKIPENENIKNLEENCQRIFGILKIGPGDENFVYKLKNVTWIYGKLIIENTTLTSIDFLNNLEFVISFNEQCETSSLQFSHNKNLMEIRLPNLKRIFGILKIGPGDEKFVYKLKNVTWIYGQLIVENTNLTSINFLNNLGFVISFDNYWKRSSLQILQNKNLMEIKLPNLKKVLGGYNPFVITGNNGNFANFSKICSEIRHVLYKAPSNVPYVDRQTCEAIQKKNMERVQILEILKVFRNR</sequence>
<dbReference type="EMBL" id="HE601320">
    <property type="protein sequence ID" value="CAP26800.2"/>
    <property type="molecule type" value="Genomic_DNA"/>
</dbReference>
<proteinExistence type="predicted"/>
<dbReference type="KEGG" id="cbr:CBG_06506"/>
<dbReference type="GeneID" id="8589435"/>
<dbReference type="WormBase" id="CBG06509">
    <property type="protein sequence ID" value="CBP27041"/>
    <property type="gene ID" value="WBGene00028774"/>
</dbReference>